<gene>
    <name evidence="1" type="ORF">HNR20_005170</name>
</gene>
<dbReference type="AlphaFoldDB" id="A0A840VVB0"/>
<organism evidence="1 2">
    <name type="scientific">Micromonospora parathelypteridis</name>
    <dbReference type="NCBI Taxonomy" id="1839617"/>
    <lineage>
        <taxon>Bacteria</taxon>
        <taxon>Bacillati</taxon>
        <taxon>Actinomycetota</taxon>
        <taxon>Actinomycetes</taxon>
        <taxon>Micromonosporales</taxon>
        <taxon>Micromonosporaceae</taxon>
        <taxon>Micromonospora</taxon>
    </lineage>
</organism>
<sequence length="138" mass="15483">MAVHEVLYDEAAGHVRHDEVLSGGIERARDVGLWLTIEGSTTIVDRLPGRAAYPRDRGTTRLFTLSPGQVGRYRANFRFTFTQCACNPSWFYEDWIVHVGNGPVEPDGFIHREPDHDADNRVHLYGGSVRPTAGSPHR</sequence>
<protein>
    <submittedName>
        <fullName evidence="1">Uncharacterized protein</fullName>
    </submittedName>
</protein>
<keyword evidence="2" id="KW-1185">Reference proteome</keyword>
<evidence type="ECO:0000313" key="1">
    <source>
        <dbReference type="EMBL" id="MBB5480665.1"/>
    </source>
</evidence>
<dbReference type="Proteomes" id="UP000586947">
    <property type="component" value="Unassembled WGS sequence"/>
</dbReference>
<proteinExistence type="predicted"/>
<comment type="caution">
    <text evidence="1">The sequence shown here is derived from an EMBL/GenBank/DDBJ whole genome shotgun (WGS) entry which is preliminary data.</text>
</comment>
<name>A0A840VVB0_9ACTN</name>
<evidence type="ECO:0000313" key="2">
    <source>
        <dbReference type="Proteomes" id="UP000586947"/>
    </source>
</evidence>
<reference evidence="1 2" key="1">
    <citation type="submission" date="2020-08" db="EMBL/GenBank/DDBJ databases">
        <title>Sequencing the genomes of 1000 actinobacteria strains.</title>
        <authorList>
            <person name="Klenk H.-P."/>
        </authorList>
    </citation>
    <scope>NUCLEOTIDE SEQUENCE [LARGE SCALE GENOMIC DNA]</scope>
    <source>
        <strain evidence="1 2">DSM 103125</strain>
    </source>
</reference>
<dbReference type="EMBL" id="JACHDP010000001">
    <property type="protein sequence ID" value="MBB5480665.1"/>
    <property type="molecule type" value="Genomic_DNA"/>
</dbReference>
<accession>A0A840VVB0</accession>